<reference evidence="1" key="1">
    <citation type="submission" date="2020-05" db="EMBL/GenBank/DDBJ databases">
        <authorList>
            <person name="Chiriac C."/>
            <person name="Salcher M."/>
            <person name="Ghai R."/>
            <person name="Kavagutti S V."/>
        </authorList>
    </citation>
    <scope>NUCLEOTIDE SEQUENCE</scope>
</reference>
<accession>A0A6J7RAA1</accession>
<protein>
    <submittedName>
        <fullName evidence="1">Unannotated protein</fullName>
    </submittedName>
</protein>
<name>A0A6J7RAA1_9ZZZZ</name>
<dbReference type="AlphaFoldDB" id="A0A6J7RAA1"/>
<dbReference type="EMBL" id="CAFBOS010000293">
    <property type="protein sequence ID" value="CAB5025601.1"/>
    <property type="molecule type" value="Genomic_DNA"/>
</dbReference>
<gene>
    <name evidence="1" type="ORF">UFOPK3967_03030</name>
</gene>
<organism evidence="1">
    <name type="scientific">freshwater metagenome</name>
    <dbReference type="NCBI Taxonomy" id="449393"/>
    <lineage>
        <taxon>unclassified sequences</taxon>
        <taxon>metagenomes</taxon>
        <taxon>ecological metagenomes</taxon>
    </lineage>
</organism>
<proteinExistence type="predicted"/>
<sequence length="49" mass="5743">MQADRTESDRVLVPVIEDTLDPGNFPLPPALAPLQFPLRLWWRVVRRFL</sequence>
<evidence type="ECO:0000313" key="1">
    <source>
        <dbReference type="EMBL" id="CAB5025601.1"/>
    </source>
</evidence>